<organism evidence="4">
    <name type="scientific">Anisakis simplex</name>
    <name type="common">Herring worm</name>
    <dbReference type="NCBI Taxonomy" id="6269"/>
    <lineage>
        <taxon>Eukaryota</taxon>
        <taxon>Metazoa</taxon>
        <taxon>Ecdysozoa</taxon>
        <taxon>Nematoda</taxon>
        <taxon>Chromadorea</taxon>
        <taxon>Rhabditida</taxon>
        <taxon>Spirurina</taxon>
        <taxon>Ascaridomorpha</taxon>
        <taxon>Ascaridoidea</taxon>
        <taxon>Anisakidae</taxon>
        <taxon>Anisakis</taxon>
        <taxon>Anisakis simplex complex</taxon>
    </lineage>
</organism>
<evidence type="ECO:0000256" key="1">
    <source>
        <dbReference type="SAM" id="MobiDB-lite"/>
    </source>
</evidence>
<accession>A0A0M3J597</accession>
<proteinExistence type="predicted"/>
<feature type="compositionally biased region" description="Polar residues" evidence="1">
    <location>
        <begin position="297"/>
        <end position="307"/>
    </location>
</feature>
<dbReference type="AlphaFoldDB" id="A0A0M3J597"/>
<protein>
    <submittedName>
        <fullName evidence="4">Pecanex-like protein</fullName>
    </submittedName>
</protein>
<dbReference type="EMBL" id="UYRR01003532">
    <property type="protein sequence ID" value="VDK20173.1"/>
    <property type="molecule type" value="Genomic_DNA"/>
</dbReference>
<evidence type="ECO:0000313" key="2">
    <source>
        <dbReference type="EMBL" id="VDK20173.1"/>
    </source>
</evidence>
<reference evidence="4" key="1">
    <citation type="submission" date="2017-02" db="UniProtKB">
        <authorList>
            <consortium name="WormBaseParasite"/>
        </authorList>
    </citation>
    <scope>IDENTIFICATION</scope>
</reference>
<evidence type="ECO:0000313" key="4">
    <source>
        <dbReference type="WBParaSite" id="ASIM_0000272701-mRNA-1"/>
    </source>
</evidence>
<dbReference type="WBParaSite" id="ASIM_0000272701-mRNA-1">
    <property type="protein sequence ID" value="ASIM_0000272701-mRNA-1"/>
    <property type="gene ID" value="ASIM_0000272701"/>
</dbReference>
<feature type="compositionally biased region" description="Polar residues" evidence="1">
    <location>
        <begin position="82"/>
        <end position="107"/>
    </location>
</feature>
<keyword evidence="3" id="KW-1185">Reference proteome</keyword>
<reference evidence="2 3" key="2">
    <citation type="submission" date="2018-11" db="EMBL/GenBank/DDBJ databases">
        <authorList>
            <consortium name="Pathogen Informatics"/>
        </authorList>
    </citation>
    <scope>NUCLEOTIDE SEQUENCE [LARGE SCALE GENOMIC DNA]</scope>
</reference>
<name>A0A0M3J597_ANISI</name>
<feature type="compositionally biased region" description="Basic residues" evidence="1">
    <location>
        <begin position="118"/>
        <end position="127"/>
    </location>
</feature>
<dbReference type="Proteomes" id="UP000267096">
    <property type="component" value="Unassembled WGS sequence"/>
</dbReference>
<feature type="compositionally biased region" description="Low complexity" evidence="1">
    <location>
        <begin position="128"/>
        <end position="149"/>
    </location>
</feature>
<sequence length="307" mass="33082">VHDVIEKQLSSRAGGVAHQNEEVFISDVINDIVNFIVVVVVVEFEHVLILSLANNDNEVDESRMVIVDDNNELMRRAVRTNRGVNNGTKRFTSQSPTTTSNTASPQKSAAGCFIADRRKQRGRRRARGGSATSATVTTSNMNSKDQSQQQIDDIYEFRSSPESDININKSVSDMTVASLSNREMSAPPAAKRQRISTAATTSSLQEELEIATEDLPSLGVVQGDEEQNEMSSTTSGCAVVIDEHGDDNSNNNKGVVSGRKVPPLRITLPRTPSEDGMVSSKGDGVTNTAEEAVVVSKDTQSNASTAN</sequence>
<evidence type="ECO:0000313" key="3">
    <source>
        <dbReference type="Proteomes" id="UP000267096"/>
    </source>
</evidence>
<gene>
    <name evidence="2" type="ORF">ASIM_LOCUS2580</name>
</gene>
<feature type="region of interest" description="Disordered" evidence="1">
    <location>
        <begin position="81"/>
        <end position="149"/>
    </location>
</feature>
<feature type="region of interest" description="Disordered" evidence="1">
    <location>
        <begin position="244"/>
        <end position="307"/>
    </location>
</feature>
<dbReference type="OrthoDB" id="5824084at2759"/>